<protein>
    <submittedName>
        <fullName evidence="1">Uncharacterized protein</fullName>
    </submittedName>
</protein>
<evidence type="ECO:0000313" key="1">
    <source>
        <dbReference type="EMBL" id="SIR02338.1"/>
    </source>
</evidence>
<keyword evidence="2" id="KW-1185">Reference proteome</keyword>
<dbReference type="AlphaFoldDB" id="A0A1N6XIZ8"/>
<sequence>MRTSARHVFDPQTGVAKPFVSGYASDVVPNIWS</sequence>
<name>A0A1N6XIZ8_9RHOO</name>
<gene>
    <name evidence="1" type="ORF">SAMN05421829_1095</name>
</gene>
<accession>A0A1N6XIZ8</accession>
<dbReference type="Proteomes" id="UP000186819">
    <property type="component" value="Unassembled WGS sequence"/>
</dbReference>
<proteinExistence type="predicted"/>
<evidence type="ECO:0000313" key="2">
    <source>
        <dbReference type="Proteomes" id="UP000186819"/>
    </source>
</evidence>
<reference evidence="2" key="1">
    <citation type="submission" date="2017-01" db="EMBL/GenBank/DDBJ databases">
        <authorList>
            <person name="Varghese N."/>
            <person name="Submissions S."/>
        </authorList>
    </citation>
    <scope>NUCLEOTIDE SEQUENCE [LARGE SCALE GENOMIC DNA]</scope>
    <source>
        <strain evidence="2">ATCC 51758</strain>
    </source>
</reference>
<dbReference type="EMBL" id="FTMD01000009">
    <property type="protein sequence ID" value="SIR02338.1"/>
    <property type="molecule type" value="Genomic_DNA"/>
</dbReference>
<organism evidence="1 2">
    <name type="scientific">Aromatoleum tolulyticum</name>
    <dbReference type="NCBI Taxonomy" id="34027"/>
    <lineage>
        <taxon>Bacteria</taxon>
        <taxon>Pseudomonadati</taxon>
        <taxon>Pseudomonadota</taxon>
        <taxon>Betaproteobacteria</taxon>
        <taxon>Rhodocyclales</taxon>
        <taxon>Rhodocyclaceae</taxon>
        <taxon>Aromatoleum</taxon>
    </lineage>
</organism>